<organism evidence="2 3">
    <name type="scientific">Setaria viridis</name>
    <name type="common">Green bristlegrass</name>
    <name type="synonym">Setaria italica subsp. viridis</name>
    <dbReference type="NCBI Taxonomy" id="4556"/>
    <lineage>
        <taxon>Eukaryota</taxon>
        <taxon>Viridiplantae</taxon>
        <taxon>Streptophyta</taxon>
        <taxon>Embryophyta</taxon>
        <taxon>Tracheophyta</taxon>
        <taxon>Spermatophyta</taxon>
        <taxon>Magnoliopsida</taxon>
        <taxon>Liliopsida</taxon>
        <taxon>Poales</taxon>
        <taxon>Poaceae</taxon>
        <taxon>PACMAD clade</taxon>
        <taxon>Panicoideae</taxon>
        <taxon>Panicodae</taxon>
        <taxon>Paniceae</taxon>
        <taxon>Cenchrinae</taxon>
        <taxon>Setaria</taxon>
    </lineage>
</organism>
<feature type="compositionally biased region" description="Basic and acidic residues" evidence="1">
    <location>
        <begin position="53"/>
        <end position="65"/>
    </location>
</feature>
<dbReference type="AlphaFoldDB" id="A0A4U6VV52"/>
<feature type="compositionally biased region" description="Basic residues" evidence="1">
    <location>
        <begin position="72"/>
        <end position="83"/>
    </location>
</feature>
<gene>
    <name evidence="2" type="ORF">SEVIR_2G222566v2</name>
</gene>
<evidence type="ECO:0000256" key="1">
    <source>
        <dbReference type="SAM" id="MobiDB-lite"/>
    </source>
</evidence>
<dbReference type="Gramene" id="TKW33272">
    <property type="protein sequence ID" value="TKW33272"/>
    <property type="gene ID" value="SEVIR_2G222566v2"/>
</dbReference>
<reference evidence="2" key="1">
    <citation type="submission" date="2019-03" db="EMBL/GenBank/DDBJ databases">
        <title>WGS assembly of Setaria viridis.</title>
        <authorList>
            <person name="Huang P."/>
            <person name="Jenkins J."/>
            <person name="Grimwood J."/>
            <person name="Barry K."/>
            <person name="Healey A."/>
            <person name="Mamidi S."/>
            <person name="Sreedasyam A."/>
            <person name="Shu S."/>
            <person name="Feldman M."/>
            <person name="Wu J."/>
            <person name="Yu Y."/>
            <person name="Chen C."/>
            <person name="Johnson J."/>
            <person name="Rokhsar D."/>
            <person name="Baxter I."/>
            <person name="Schmutz J."/>
            <person name="Brutnell T."/>
            <person name="Kellogg E."/>
        </authorList>
    </citation>
    <scope>NUCLEOTIDE SEQUENCE [LARGE SCALE GENOMIC DNA]</scope>
</reference>
<keyword evidence="3" id="KW-1185">Reference proteome</keyword>
<feature type="compositionally biased region" description="Polar residues" evidence="1">
    <location>
        <begin position="86"/>
        <end position="103"/>
    </location>
</feature>
<sequence length="275" mass="29051">MSPEDVSDNDVEAFLGKFFKNYRRVPVLLGVLRHFDGWYESAESRVLAGFTPSEDKEVAEDKTEDAPSSPPAKKRRVVRKKPATQHAATASDLNPEESQGTKATSVEVVTIARDVAAGVEAVEELLVEEAPSNLGSAAPEQVAPEPIAPELGASELGALGQATNPIGDEATASVSKVLEPSADGVANALKTPEVTANASLPEDVTGGEYTIYTGSHAYVISTLVLSGLGENVENFSPMASVEPAPSDQPVVVEKRRVRPPLRSARDAEDIIPVEV</sequence>
<feature type="region of interest" description="Disordered" evidence="1">
    <location>
        <begin position="49"/>
        <end position="103"/>
    </location>
</feature>
<proteinExistence type="predicted"/>
<evidence type="ECO:0000313" key="2">
    <source>
        <dbReference type="EMBL" id="TKW33272.1"/>
    </source>
</evidence>
<protein>
    <submittedName>
        <fullName evidence="2">Uncharacterized protein</fullName>
    </submittedName>
</protein>
<name>A0A4U6VV52_SETVI</name>
<dbReference type="Proteomes" id="UP000298652">
    <property type="component" value="Chromosome 2"/>
</dbReference>
<accession>A0A4U6VV52</accession>
<dbReference type="EMBL" id="CM016553">
    <property type="protein sequence ID" value="TKW33272.1"/>
    <property type="molecule type" value="Genomic_DNA"/>
</dbReference>
<evidence type="ECO:0000313" key="3">
    <source>
        <dbReference type="Proteomes" id="UP000298652"/>
    </source>
</evidence>